<reference evidence="1" key="1">
    <citation type="journal article" date="2010" name="Science">
        <title>Plasticity of animal genome architecture unmasked by rapid evolution of a pelagic tunicate.</title>
        <authorList>
            <person name="Denoeud F."/>
            <person name="Henriet S."/>
            <person name="Mungpakdee S."/>
            <person name="Aury J.M."/>
            <person name="Da Silva C."/>
            <person name="Brinkmann H."/>
            <person name="Mikhaleva J."/>
            <person name="Olsen L.C."/>
            <person name="Jubin C."/>
            <person name="Canestro C."/>
            <person name="Bouquet J.M."/>
            <person name="Danks G."/>
            <person name="Poulain J."/>
            <person name="Campsteijn C."/>
            <person name="Adamski M."/>
            <person name="Cross I."/>
            <person name="Yadetie F."/>
            <person name="Muffato M."/>
            <person name="Louis A."/>
            <person name="Butcher S."/>
            <person name="Tsagkogeorga G."/>
            <person name="Konrad A."/>
            <person name="Singh S."/>
            <person name="Jensen M.F."/>
            <person name="Cong E.H."/>
            <person name="Eikeseth-Otteraa H."/>
            <person name="Noel B."/>
            <person name="Anthouard V."/>
            <person name="Porcel B.M."/>
            <person name="Kachouri-Lafond R."/>
            <person name="Nishino A."/>
            <person name="Ugolini M."/>
            <person name="Chourrout P."/>
            <person name="Nishida H."/>
            <person name="Aasland R."/>
            <person name="Huzurbazar S."/>
            <person name="Westhof E."/>
            <person name="Delsuc F."/>
            <person name="Lehrach H."/>
            <person name="Reinhardt R."/>
            <person name="Weissenbach J."/>
            <person name="Roy S.W."/>
            <person name="Artiguenave F."/>
            <person name="Postlethwait J.H."/>
            <person name="Manak J.R."/>
            <person name="Thompson E.M."/>
            <person name="Jaillon O."/>
            <person name="Du Pasquier L."/>
            <person name="Boudinot P."/>
            <person name="Liberles D.A."/>
            <person name="Volff J.N."/>
            <person name="Philippe H."/>
            <person name="Lenhard B."/>
            <person name="Roest Crollius H."/>
            <person name="Wincker P."/>
            <person name="Chourrout D."/>
        </authorList>
    </citation>
    <scope>NUCLEOTIDE SEQUENCE [LARGE SCALE GENOMIC DNA]</scope>
</reference>
<dbReference type="Proteomes" id="UP000011014">
    <property type="component" value="Unassembled WGS sequence"/>
</dbReference>
<gene>
    <name evidence="1" type="ORF">GSOID_T00026232001</name>
</gene>
<protein>
    <submittedName>
        <fullName evidence="1">Uncharacterized protein</fullName>
    </submittedName>
</protein>
<proteinExistence type="predicted"/>
<dbReference type="EMBL" id="FN657251">
    <property type="protein sequence ID" value="CBY42533.1"/>
    <property type="molecule type" value="Genomic_DNA"/>
</dbReference>
<sequence>MSENGSVDEIKVEEFNNEAGQTVESGELSEGKKSFFFIGSGFELDRESAARPWEPFSF</sequence>
<name>E4Z4A5_OIKDI</name>
<evidence type="ECO:0000313" key="1">
    <source>
        <dbReference type="EMBL" id="CBY42533.1"/>
    </source>
</evidence>
<dbReference type="AlphaFoldDB" id="E4Z4A5"/>
<accession>E4Z4A5</accession>
<organism evidence="1">
    <name type="scientific">Oikopleura dioica</name>
    <name type="common">Tunicate</name>
    <dbReference type="NCBI Taxonomy" id="34765"/>
    <lineage>
        <taxon>Eukaryota</taxon>
        <taxon>Metazoa</taxon>
        <taxon>Chordata</taxon>
        <taxon>Tunicata</taxon>
        <taxon>Appendicularia</taxon>
        <taxon>Copelata</taxon>
        <taxon>Oikopleuridae</taxon>
        <taxon>Oikopleura</taxon>
    </lineage>
</organism>